<dbReference type="InterPro" id="IPR002560">
    <property type="entry name" value="Transposase_DDE"/>
</dbReference>
<dbReference type="PANTHER" id="PTHR33498">
    <property type="entry name" value="TRANSPOSASE FOR INSERTION SEQUENCE ELEMENT IS1557"/>
    <property type="match status" value="1"/>
</dbReference>
<protein>
    <submittedName>
        <fullName evidence="2">Transposase</fullName>
    </submittedName>
</protein>
<feature type="domain" description="Transposase IS204/IS1001/IS1096/IS1165 DDE" evidence="1">
    <location>
        <begin position="4"/>
        <end position="216"/>
    </location>
</feature>
<proteinExistence type="predicted"/>
<dbReference type="Pfam" id="PF01610">
    <property type="entry name" value="DDE_Tnp_ISL3"/>
    <property type="match status" value="1"/>
</dbReference>
<name>A0A1T4NKT4_9FIRM</name>
<evidence type="ECO:0000313" key="3">
    <source>
        <dbReference type="Proteomes" id="UP000196365"/>
    </source>
</evidence>
<dbReference type="PANTHER" id="PTHR33498:SF1">
    <property type="entry name" value="TRANSPOSASE FOR INSERTION SEQUENCE ELEMENT IS1557"/>
    <property type="match status" value="1"/>
</dbReference>
<accession>A0A1T4NKT4</accession>
<sequence length="230" mass="27665">MWMCFDEFKSVKSAAGSMSFLFCDSTSRNIVDIVEDRRLHILKNYFLRYSKNARLSVKTIVIDIYSPYISLIKDVFPKAKIIIDTFHIVQLFSRALNKTRIKIMNQNKKNYNKLKKYWKLLLKDRSKVNSTRYNYHRSFKNLMREIDIIDYLLNLDPTLRASYELYHNIRSCIKMKDFARLNILLYSKHPDISNYMKTSIRTIKKYIDYVENTLKYPLLRCFLKGKKKVF</sequence>
<evidence type="ECO:0000313" key="2">
    <source>
        <dbReference type="EMBL" id="SJZ79890.1"/>
    </source>
</evidence>
<dbReference type="InterPro" id="IPR047951">
    <property type="entry name" value="Transpos_ISL3"/>
</dbReference>
<evidence type="ECO:0000259" key="1">
    <source>
        <dbReference type="Pfam" id="PF01610"/>
    </source>
</evidence>
<dbReference type="AlphaFoldDB" id="A0A1T4NKT4"/>
<dbReference type="Proteomes" id="UP000196365">
    <property type="component" value="Unassembled WGS sequence"/>
</dbReference>
<gene>
    <name evidence="2" type="ORF">SAMN02745973_01729</name>
</gene>
<keyword evidence="3" id="KW-1185">Reference proteome</keyword>
<reference evidence="2 3" key="1">
    <citation type="submission" date="2017-02" db="EMBL/GenBank/DDBJ databases">
        <authorList>
            <person name="Peterson S.W."/>
        </authorList>
    </citation>
    <scope>NUCLEOTIDE SEQUENCE [LARGE SCALE GENOMIC DNA]</scope>
    <source>
        <strain evidence="2 3">DSM 15102</strain>
    </source>
</reference>
<organism evidence="2 3">
    <name type="scientific">Garciella nitratireducens DSM 15102</name>
    <dbReference type="NCBI Taxonomy" id="1121911"/>
    <lineage>
        <taxon>Bacteria</taxon>
        <taxon>Bacillati</taxon>
        <taxon>Bacillota</taxon>
        <taxon>Clostridia</taxon>
        <taxon>Eubacteriales</taxon>
        <taxon>Eubacteriaceae</taxon>
        <taxon>Garciella</taxon>
    </lineage>
</organism>
<dbReference type="EMBL" id="FUWV01000011">
    <property type="protein sequence ID" value="SJZ79890.1"/>
    <property type="molecule type" value="Genomic_DNA"/>
</dbReference>